<reference evidence="5" key="1">
    <citation type="journal article" date="2014" name="Int. J. Syst. Evol. Microbiol.">
        <title>Complete genome sequence of Corynebacterium casei LMG S-19264T (=DSM 44701T), isolated from a smear-ripened cheese.</title>
        <authorList>
            <consortium name="US DOE Joint Genome Institute (JGI-PGF)"/>
            <person name="Walter F."/>
            <person name="Albersmeier A."/>
            <person name="Kalinowski J."/>
            <person name="Ruckert C."/>
        </authorList>
    </citation>
    <scope>NUCLEOTIDE SEQUENCE</scope>
    <source>
        <strain evidence="5">JCM 3090</strain>
    </source>
</reference>
<dbReference type="GO" id="GO:0004252">
    <property type="term" value="F:serine-type endopeptidase activity"/>
    <property type="evidence" value="ECO:0007669"/>
    <property type="project" value="InterPro"/>
</dbReference>
<name>A0A8J3AZB2_9ACTN</name>
<dbReference type="Gene3D" id="2.40.10.10">
    <property type="entry name" value="Trypsin-like serine proteases"/>
    <property type="match status" value="1"/>
</dbReference>
<evidence type="ECO:0000313" key="6">
    <source>
        <dbReference type="Proteomes" id="UP000649739"/>
    </source>
</evidence>
<dbReference type="SUPFAM" id="SSF50494">
    <property type="entry name" value="Trypsin-like serine proteases"/>
    <property type="match status" value="1"/>
</dbReference>
<dbReference type="InterPro" id="IPR033116">
    <property type="entry name" value="TRYPSIN_SER"/>
</dbReference>
<keyword evidence="6" id="KW-1185">Reference proteome</keyword>
<feature type="domain" description="Peptidase S1" evidence="4">
    <location>
        <begin position="46"/>
        <end position="249"/>
    </location>
</feature>
<evidence type="ECO:0000256" key="3">
    <source>
        <dbReference type="SAM" id="SignalP"/>
    </source>
</evidence>
<keyword evidence="3" id="KW-0732">Signal</keyword>
<reference evidence="5" key="2">
    <citation type="submission" date="2020-09" db="EMBL/GenBank/DDBJ databases">
        <authorList>
            <person name="Sun Q."/>
            <person name="Ohkuma M."/>
        </authorList>
    </citation>
    <scope>NUCLEOTIDE SEQUENCE</scope>
    <source>
        <strain evidence="5">JCM 3090</strain>
    </source>
</reference>
<dbReference type="InterPro" id="IPR050430">
    <property type="entry name" value="Peptidase_S1"/>
</dbReference>
<protein>
    <submittedName>
        <fullName evidence="5">Trypsin</fullName>
    </submittedName>
</protein>
<dbReference type="InterPro" id="IPR001254">
    <property type="entry name" value="Trypsin_dom"/>
</dbReference>
<comment type="caution">
    <text evidence="5">The sequence shown here is derived from an EMBL/GenBank/DDBJ whole genome shotgun (WGS) entry which is preliminary data.</text>
</comment>
<dbReference type="PROSITE" id="PS50240">
    <property type="entry name" value="TRYPSIN_DOM"/>
    <property type="match status" value="1"/>
</dbReference>
<keyword evidence="2" id="KW-1015">Disulfide bond</keyword>
<evidence type="ECO:0000256" key="1">
    <source>
        <dbReference type="ARBA" id="ARBA00007664"/>
    </source>
</evidence>
<gene>
    <name evidence="5" type="ORF">GCM10010123_05680</name>
</gene>
<accession>A0A8J3AZB2</accession>
<dbReference type="AlphaFoldDB" id="A0A8J3AZB2"/>
<organism evidence="5 6">
    <name type="scientific">Pilimelia anulata</name>
    <dbReference type="NCBI Taxonomy" id="53371"/>
    <lineage>
        <taxon>Bacteria</taxon>
        <taxon>Bacillati</taxon>
        <taxon>Actinomycetota</taxon>
        <taxon>Actinomycetes</taxon>
        <taxon>Micromonosporales</taxon>
        <taxon>Micromonosporaceae</taxon>
        <taxon>Pilimelia</taxon>
    </lineage>
</organism>
<evidence type="ECO:0000313" key="5">
    <source>
        <dbReference type="EMBL" id="GGJ78594.1"/>
    </source>
</evidence>
<evidence type="ECO:0000259" key="4">
    <source>
        <dbReference type="PROSITE" id="PS50240"/>
    </source>
</evidence>
<dbReference type="Proteomes" id="UP000649739">
    <property type="component" value="Unassembled WGS sequence"/>
</dbReference>
<dbReference type="InterPro" id="IPR043504">
    <property type="entry name" value="Peptidase_S1_PA_chymotrypsin"/>
</dbReference>
<dbReference type="PANTHER" id="PTHR24276">
    <property type="entry name" value="POLYSERASE-RELATED"/>
    <property type="match status" value="1"/>
</dbReference>
<feature type="signal peptide" evidence="3">
    <location>
        <begin position="1"/>
        <end position="26"/>
    </location>
</feature>
<sequence length="250" mass="25535">MRTSPSLAAAAAVVAALGLVAVPASAAPTPTHPIADGERPAAGPRIVGGERATGSLPWITALWAGSKFNCTASLIAAEWVLTAKHCVDAASLNVRIGSLTRSSGGTTADVARVLKSPGNNDVALLRLSRAVEATYIKVAAQGSLSVGTRERVYGWGYERSDWTGLPENLKTSTGSVTELNCSTQFGDIACIRNSGDTSGGDSGGPMINSSGEQIGVCAMGNKPTNGTGFGGYNTVVSSTVRNWIRQNAGV</sequence>
<proteinExistence type="inferred from homology"/>
<dbReference type="Pfam" id="PF00089">
    <property type="entry name" value="Trypsin"/>
    <property type="match status" value="1"/>
</dbReference>
<evidence type="ECO:0000256" key="2">
    <source>
        <dbReference type="ARBA" id="ARBA00023157"/>
    </source>
</evidence>
<dbReference type="PRINTS" id="PR00722">
    <property type="entry name" value="CHYMOTRYPSIN"/>
</dbReference>
<dbReference type="RefSeq" id="WP_189168400.1">
    <property type="nucleotide sequence ID" value="NZ_BMQB01000001.1"/>
</dbReference>
<dbReference type="EMBL" id="BMQB01000001">
    <property type="protein sequence ID" value="GGJ78594.1"/>
    <property type="molecule type" value="Genomic_DNA"/>
</dbReference>
<feature type="chain" id="PRO_5035260782" evidence="3">
    <location>
        <begin position="27"/>
        <end position="250"/>
    </location>
</feature>
<comment type="similarity">
    <text evidence="1">Belongs to the peptidase S1 family.</text>
</comment>
<dbReference type="PANTHER" id="PTHR24276:SF91">
    <property type="entry name" value="AT26814P-RELATED"/>
    <property type="match status" value="1"/>
</dbReference>
<dbReference type="InterPro" id="IPR009003">
    <property type="entry name" value="Peptidase_S1_PA"/>
</dbReference>
<dbReference type="InterPro" id="IPR001314">
    <property type="entry name" value="Peptidase_S1A"/>
</dbReference>
<dbReference type="SMART" id="SM00020">
    <property type="entry name" value="Tryp_SPc"/>
    <property type="match status" value="1"/>
</dbReference>
<dbReference type="PROSITE" id="PS00135">
    <property type="entry name" value="TRYPSIN_SER"/>
    <property type="match status" value="1"/>
</dbReference>
<dbReference type="GO" id="GO:0006508">
    <property type="term" value="P:proteolysis"/>
    <property type="evidence" value="ECO:0007669"/>
    <property type="project" value="InterPro"/>
</dbReference>